<keyword evidence="2" id="KW-1133">Transmembrane helix</keyword>
<dbReference type="Proteomes" id="UP000695022">
    <property type="component" value="Unplaced"/>
</dbReference>
<keyword evidence="4" id="KW-1185">Reference proteome</keyword>
<dbReference type="PANTHER" id="PTHR46560">
    <property type="entry name" value="CYPHER, ISOFORM B"/>
    <property type="match status" value="1"/>
</dbReference>
<accession>A0ABM1EAG9</accession>
<name>A0ABM1EAG9_PRICU</name>
<feature type="transmembrane region" description="Helical" evidence="2">
    <location>
        <begin position="939"/>
        <end position="965"/>
    </location>
</feature>
<feature type="region of interest" description="Disordered" evidence="1">
    <location>
        <begin position="215"/>
        <end position="237"/>
    </location>
</feature>
<keyword evidence="2" id="KW-0812">Transmembrane</keyword>
<evidence type="ECO:0000313" key="4">
    <source>
        <dbReference type="Proteomes" id="UP000695022"/>
    </source>
</evidence>
<organism evidence="4 5">
    <name type="scientific">Priapulus caudatus</name>
    <name type="common">Priapulid worm</name>
    <dbReference type="NCBI Taxonomy" id="37621"/>
    <lineage>
        <taxon>Eukaryota</taxon>
        <taxon>Metazoa</taxon>
        <taxon>Ecdysozoa</taxon>
        <taxon>Scalidophora</taxon>
        <taxon>Priapulida</taxon>
        <taxon>Priapulimorpha</taxon>
        <taxon>Priapulimorphida</taxon>
        <taxon>Priapulidae</taxon>
        <taxon>Priapulus</taxon>
    </lineage>
</organism>
<sequence length="1015" mass="113967">MEFTSAINPFEPRSTSEWILPENGVFYNTIAVMQNGYRVQLFDVQCEIIGGILQPYVKFFAAPTNSPPSTSLQDAQLPEANVLVRDHSGHLQPYVNSSQLPAIALSITSLQDAQLPEANVLDPLEFRNMIIVMSGRNDYEILRGTDRSYQISCAKKTDMKMTGYFKEITINTNVAPGIMRMNTPNAGVTVKDPEPDELAANLRVNIQVATPTTTATTTTTTTTTTTPSPRTITSSSHPLDIFKDGQRYLPFVDHELSQQQKPLYIYRAVLLPHTGRTESPKAINPLYTSKPESQNIPLYKPPYNNGYTNQQESDYTADLFKSFSTDVPYASISGYAKPAQQDYYLNSGHDRKLEPSQSPPATYVAYTQQTPVRFSYQTDGYPSPYEWSPATNSKQPQTWSASFNDRSIIAQTDPPPYVDYDYLNRRPDWSSLLEPTSAGKREGEPLEALALDREDRVMAARPAFDEEAPPSTPVTALKVIAGTDIYRDSAERLKIGSEATLVLSWPYTDYWDVSFSSCVAHDGSGNRQTVLLDTDGCPAYDRMRSDVNRYSDGKISYLYVTYEAFRFPDRPQMYYECAVNLCRHRCTPTECGRKTSKGQKESPTRWFTQRLSTQTRSEQRFERNPVKLPTSRHFLPQTPRNAKALFDSNPKVSLPALARRGDSYKTGQFAEYLPHGIGAHSSGKDMFMESFDSLPLDKNADLHHSRGLPATEIEHPVPGRMRDNDDDFVESLPLEEETEKYWLDDHDRFPVSGSRRDSDNVFVESLPLGEETKKYGIDGAEAGEARLPVSGRIRYNDDIFVESLPLEEGTEKYWIDGAETNEGRLPVSGRIRYNGDVFLESLPLDEEIGSHWVGGSQTEDERQLIFVGNGRVHAVGNKIKRSHRSVTQALPPGVDDRVTVHSAAQIDLPEEHNVYMQLETCTADVRALRDIQGSSCVEFSLFITVVSALGGAVILLVAILITAFYRMYQMSKSNTKPVNYTKKNASLPPVRKVVQPVYPRDMHYRIGPGPSFSYI</sequence>
<evidence type="ECO:0000313" key="5">
    <source>
        <dbReference type="RefSeq" id="XP_014669190.1"/>
    </source>
</evidence>
<keyword evidence="2" id="KW-0472">Membrane</keyword>
<evidence type="ECO:0000259" key="3">
    <source>
        <dbReference type="PROSITE" id="PS51034"/>
    </source>
</evidence>
<dbReference type="PANTHER" id="PTHR46560:SF5">
    <property type="entry name" value="CYPHER, ISOFORM B"/>
    <property type="match status" value="1"/>
</dbReference>
<protein>
    <submittedName>
        <fullName evidence="5">Uncharacterized protein LOC106810381</fullName>
    </submittedName>
</protein>
<evidence type="ECO:0000256" key="2">
    <source>
        <dbReference type="SAM" id="Phobius"/>
    </source>
</evidence>
<feature type="domain" description="ZP" evidence="3">
    <location>
        <begin position="512"/>
        <end position="598"/>
    </location>
</feature>
<dbReference type="InterPro" id="IPR001507">
    <property type="entry name" value="ZP_dom"/>
</dbReference>
<reference evidence="5" key="1">
    <citation type="submission" date="2025-08" db="UniProtKB">
        <authorList>
            <consortium name="RefSeq"/>
        </authorList>
    </citation>
    <scope>IDENTIFICATION</scope>
</reference>
<dbReference type="InterPro" id="IPR055355">
    <property type="entry name" value="ZP-C"/>
</dbReference>
<dbReference type="PROSITE" id="PS51034">
    <property type="entry name" value="ZP_2"/>
    <property type="match status" value="1"/>
</dbReference>
<proteinExistence type="predicted"/>
<gene>
    <name evidence="5" type="primary">LOC106810381</name>
</gene>
<evidence type="ECO:0000256" key="1">
    <source>
        <dbReference type="SAM" id="MobiDB-lite"/>
    </source>
</evidence>
<dbReference type="Pfam" id="PF00100">
    <property type="entry name" value="Zona_pellucida"/>
    <property type="match status" value="1"/>
</dbReference>
<dbReference type="RefSeq" id="XP_014669190.1">
    <property type="nucleotide sequence ID" value="XM_014813704.1"/>
</dbReference>
<dbReference type="GeneID" id="106810381"/>